<comment type="caution">
    <text evidence="11">The sequence shown here is derived from an EMBL/GenBank/DDBJ whole genome shotgun (WGS) entry which is preliminary data.</text>
</comment>
<dbReference type="SUPFAM" id="SSF103473">
    <property type="entry name" value="MFS general substrate transporter"/>
    <property type="match status" value="1"/>
</dbReference>
<evidence type="ECO:0000256" key="5">
    <source>
        <dbReference type="ARBA" id="ARBA00022692"/>
    </source>
</evidence>
<dbReference type="InterPro" id="IPR011701">
    <property type="entry name" value="MFS"/>
</dbReference>
<feature type="transmembrane region" description="Helical" evidence="9">
    <location>
        <begin position="343"/>
        <end position="362"/>
    </location>
</feature>
<dbReference type="Proteomes" id="UP001172728">
    <property type="component" value="Unassembled WGS sequence"/>
</dbReference>
<feature type="transmembrane region" description="Helical" evidence="9">
    <location>
        <begin position="174"/>
        <end position="192"/>
    </location>
</feature>
<feature type="transmembrane region" description="Helical" evidence="9">
    <location>
        <begin position="314"/>
        <end position="331"/>
    </location>
</feature>
<dbReference type="PROSITE" id="PS50850">
    <property type="entry name" value="MFS"/>
    <property type="match status" value="1"/>
</dbReference>
<dbReference type="InterPro" id="IPR036259">
    <property type="entry name" value="MFS_trans_sf"/>
</dbReference>
<keyword evidence="3" id="KW-0813">Transport</keyword>
<comment type="subcellular location">
    <subcellularLocation>
        <location evidence="1">Cell membrane</location>
        <topology evidence="1">Multi-pass membrane protein</topology>
    </subcellularLocation>
</comment>
<keyword evidence="5 9" id="KW-0812">Transmembrane</keyword>
<dbReference type="InterPro" id="IPR004812">
    <property type="entry name" value="Efflux_drug-R_Bcr/CmlA"/>
</dbReference>
<evidence type="ECO:0000256" key="8">
    <source>
        <dbReference type="SAM" id="MobiDB-lite"/>
    </source>
</evidence>
<feature type="transmembrane region" description="Helical" evidence="9">
    <location>
        <begin position="51"/>
        <end position="71"/>
    </location>
</feature>
<dbReference type="InterPro" id="IPR001958">
    <property type="entry name" value="Tet-R_TetA/multi-R_MdtG-like"/>
</dbReference>
<evidence type="ECO:0000256" key="1">
    <source>
        <dbReference type="ARBA" id="ARBA00004651"/>
    </source>
</evidence>
<protein>
    <submittedName>
        <fullName evidence="11">Multidrug effflux MFS transporter</fullName>
    </submittedName>
</protein>
<keyword evidence="12" id="KW-1185">Reference proteome</keyword>
<feature type="transmembrane region" description="Helical" evidence="9">
    <location>
        <begin position="222"/>
        <end position="245"/>
    </location>
</feature>
<keyword evidence="4" id="KW-1003">Cell membrane</keyword>
<feature type="domain" description="Major facilitator superfamily (MFS) profile" evidence="10">
    <location>
        <begin position="17"/>
        <end position="396"/>
    </location>
</feature>
<keyword evidence="6 9" id="KW-1133">Transmembrane helix</keyword>
<evidence type="ECO:0000256" key="7">
    <source>
        <dbReference type="ARBA" id="ARBA00023136"/>
    </source>
</evidence>
<dbReference type="CDD" id="cd17320">
    <property type="entry name" value="MFS_MdfA_MDR_like"/>
    <property type="match status" value="1"/>
</dbReference>
<feature type="transmembrane region" description="Helical" evidence="9">
    <location>
        <begin position="107"/>
        <end position="125"/>
    </location>
</feature>
<organism evidence="11 12">
    <name type="scientific">Demequina litoralis</name>
    <dbReference type="NCBI Taxonomy" id="3051660"/>
    <lineage>
        <taxon>Bacteria</taxon>
        <taxon>Bacillati</taxon>
        <taxon>Actinomycetota</taxon>
        <taxon>Actinomycetes</taxon>
        <taxon>Micrococcales</taxon>
        <taxon>Demequinaceae</taxon>
        <taxon>Demequina</taxon>
    </lineage>
</organism>
<name>A0ABT8GB10_9MICO</name>
<evidence type="ECO:0000256" key="4">
    <source>
        <dbReference type="ARBA" id="ARBA00022475"/>
    </source>
</evidence>
<dbReference type="Gene3D" id="1.20.1720.10">
    <property type="entry name" value="Multidrug resistance protein D"/>
    <property type="match status" value="1"/>
</dbReference>
<feature type="transmembrane region" description="Helical" evidence="9">
    <location>
        <begin position="374"/>
        <end position="395"/>
    </location>
</feature>
<evidence type="ECO:0000256" key="6">
    <source>
        <dbReference type="ARBA" id="ARBA00022989"/>
    </source>
</evidence>
<feature type="transmembrane region" description="Helical" evidence="9">
    <location>
        <begin position="288"/>
        <end position="308"/>
    </location>
</feature>
<dbReference type="InterPro" id="IPR020846">
    <property type="entry name" value="MFS_dom"/>
</dbReference>
<dbReference type="Pfam" id="PF07690">
    <property type="entry name" value="MFS_1"/>
    <property type="match status" value="1"/>
</dbReference>
<evidence type="ECO:0000256" key="9">
    <source>
        <dbReference type="SAM" id="Phobius"/>
    </source>
</evidence>
<feature type="transmembrane region" description="Helical" evidence="9">
    <location>
        <begin position="83"/>
        <end position="101"/>
    </location>
</feature>
<evidence type="ECO:0000313" key="12">
    <source>
        <dbReference type="Proteomes" id="UP001172728"/>
    </source>
</evidence>
<reference evidence="11" key="1">
    <citation type="submission" date="2023-06" db="EMBL/GenBank/DDBJ databases">
        <title>Sysu t00192.</title>
        <authorList>
            <person name="Gao L."/>
            <person name="Fang B.-Z."/>
            <person name="Li W.-J."/>
        </authorList>
    </citation>
    <scope>NUCLEOTIDE SEQUENCE</scope>
    <source>
        <strain evidence="11">SYSU T00192</strain>
    </source>
</reference>
<dbReference type="PRINTS" id="PR01035">
    <property type="entry name" value="TCRTETA"/>
</dbReference>
<comment type="similarity">
    <text evidence="2">Belongs to the major facilitator superfamily. Bcr/CmlA family.</text>
</comment>
<feature type="transmembrane region" description="Helical" evidence="9">
    <location>
        <begin position="257"/>
        <end position="276"/>
    </location>
</feature>
<dbReference type="PANTHER" id="PTHR23502">
    <property type="entry name" value="MAJOR FACILITATOR SUPERFAMILY"/>
    <property type="match status" value="1"/>
</dbReference>
<feature type="transmembrane region" description="Helical" evidence="9">
    <location>
        <begin position="145"/>
        <end position="168"/>
    </location>
</feature>
<evidence type="ECO:0000256" key="2">
    <source>
        <dbReference type="ARBA" id="ARBA00006236"/>
    </source>
</evidence>
<gene>
    <name evidence="11" type="ORF">QQX09_10715</name>
</gene>
<keyword evidence="7 9" id="KW-0472">Membrane</keyword>
<accession>A0ABT8GB10</accession>
<evidence type="ECO:0000313" key="11">
    <source>
        <dbReference type="EMBL" id="MDN4476327.1"/>
    </source>
</evidence>
<feature type="compositionally biased region" description="Basic and acidic residues" evidence="8">
    <location>
        <begin position="425"/>
        <end position="434"/>
    </location>
</feature>
<proteinExistence type="inferred from homology"/>
<dbReference type="NCBIfam" id="TIGR00710">
    <property type="entry name" value="efflux_Bcr_CflA"/>
    <property type="match status" value="1"/>
</dbReference>
<evidence type="ECO:0000259" key="10">
    <source>
        <dbReference type="PROSITE" id="PS50850"/>
    </source>
</evidence>
<dbReference type="PANTHER" id="PTHR23502:SF132">
    <property type="entry name" value="POLYAMINE TRANSPORTER 2-RELATED"/>
    <property type="match status" value="1"/>
</dbReference>
<dbReference type="EMBL" id="JAUHPW010000008">
    <property type="protein sequence ID" value="MDN4476327.1"/>
    <property type="molecule type" value="Genomic_DNA"/>
</dbReference>
<dbReference type="RefSeq" id="WP_301134483.1">
    <property type="nucleotide sequence ID" value="NZ_JAUHPW010000008.1"/>
</dbReference>
<feature type="region of interest" description="Disordered" evidence="8">
    <location>
        <begin position="401"/>
        <end position="434"/>
    </location>
</feature>
<evidence type="ECO:0000256" key="3">
    <source>
        <dbReference type="ARBA" id="ARBA00022448"/>
    </source>
</evidence>
<sequence length="434" mass="43152">MSGTASGSGAAPPMARVLPVLAALTALAPLSVDIYTPSLPAVQEELGGSDALTQGGVTLFLLGIGLGQLVWGPLSDRFGRRPVILLGVAGWTLASGLDALATGPEMLVAVRALAGLCGAAGIVVARSVVRDLSTDTHAMASRIGVLAMVTSIAPVVAPILGAAIAGAWGWRADFVVLAALGGVMLLVFALAVPETLPPSRRSQGGLGAITGGLARAGANREVAGAALALGAHAFGFYAYIATASFVVERELGRSPAAFALVFGTNAVAVLAANMVFRRLVRRRHPAGPLGLGLAISAVSGAALWVAASLGAPELLWWLASMGFAAGTGLVLPGAHSWAQATPVASGAASALTGSAQFLGGVLGSPVTGLMGPTAAHLGIVIALASTAAVAIWAAARPRIVPTPSPASPASHRPADPGPTPSAPPRKVDSHDHDR</sequence>